<feature type="signal peptide" evidence="1">
    <location>
        <begin position="1"/>
        <end position="20"/>
    </location>
</feature>
<dbReference type="InterPro" id="IPR013783">
    <property type="entry name" value="Ig-like_fold"/>
</dbReference>
<evidence type="ECO:0000259" key="2">
    <source>
        <dbReference type="Pfam" id="PF00801"/>
    </source>
</evidence>
<organism evidence="4 5">
    <name type="scientific">Aquipluma nitroreducens</name>
    <dbReference type="NCBI Taxonomy" id="2010828"/>
    <lineage>
        <taxon>Bacteria</taxon>
        <taxon>Pseudomonadati</taxon>
        <taxon>Bacteroidota</taxon>
        <taxon>Bacteroidia</taxon>
        <taxon>Marinilabiliales</taxon>
        <taxon>Prolixibacteraceae</taxon>
        <taxon>Aquipluma</taxon>
    </lineage>
</organism>
<evidence type="ECO:0000313" key="5">
    <source>
        <dbReference type="Proteomes" id="UP001193389"/>
    </source>
</evidence>
<dbReference type="Proteomes" id="UP001193389">
    <property type="component" value="Chromosome"/>
</dbReference>
<dbReference type="Gene3D" id="2.60.40.10">
    <property type="entry name" value="Immunoglobulins"/>
    <property type="match status" value="1"/>
</dbReference>
<feature type="domain" description="PKD-like" evidence="3">
    <location>
        <begin position="223"/>
        <end position="293"/>
    </location>
</feature>
<evidence type="ECO:0000259" key="3">
    <source>
        <dbReference type="Pfam" id="PF19408"/>
    </source>
</evidence>
<protein>
    <submittedName>
        <fullName evidence="4">Autotransporter protein</fullName>
    </submittedName>
</protein>
<dbReference type="InterPro" id="IPR035986">
    <property type="entry name" value="PKD_dom_sf"/>
</dbReference>
<dbReference type="Pfam" id="PF19408">
    <property type="entry name" value="PKD_6"/>
    <property type="match status" value="1"/>
</dbReference>
<keyword evidence="5" id="KW-1185">Reference proteome</keyword>
<evidence type="ECO:0000313" key="4">
    <source>
        <dbReference type="EMBL" id="BBE17263.1"/>
    </source>
</evidence>
<dbReference type="CDD" id="cd00146">
    <property type="entry name" value="PKD"/>
    <property type="match status" value="1"/>
</dbReference>
<reference evidence="4" key="1">
    <citation type="journal article" date="2020" name="Int. J. Syst. Evol. Microbiol.">
        <title>Aquipluma nitroreducens gen. nov. sp. nov., a novel facultatively anaerobic bacterium isolated from a freshwater lake.</title>
        <authorList>
            <person name="Watanabe M."/>
            <person name="Kojima H."/>
            <person name="Fukui M."/>
        </authorList>
    </citation>
    <scope>NUCLEOTIDE SEQUENCE</scope>
    <source>
        <strain evidence="4">MeG22</strain>
    </source>
</reference>
<dbReference type="EMBL" id="AP018694">
    <property type="protein sequence ID" value="BBE17263.1"/>
    <property type="molecule type" value="Genomic_DNA"/>
</dbReference>
<dbReference type="SUPFAM" id="SSF49299">
    <property type="entry name" value="PKD domain"/>
    <property type="match status" value="1"/>
</dbReference>
<accession>A0A5K7S6T2</accession>
<dbReference type="AlphaFoldDB" id="A0A5K7S6T2"/>
<evidence type="ECO:0000256" key="1">
    <source>
        <dbReference type="SAM" id="SignalP"/>
    </source>
</evidence>
<dbReference type="NCBIfam" id="TIGR04183">
    <property type="entry name" value="Por_Secre_tail"/>
    <property type="match status" value="1"/>
</dbReference>
<proteinExistence type="predicted"/>
<dbReference type="KEGG" id="anf:AQPE_1412"/>
<dbReference type="InterPro" id="IPR026444">
    <property type="entry name" value="Secre_tail"/>
</dbReference>
<feature type="domain" description="PKD" evidence="2">
    <location>
        <begin position="392"/>
        <end position="459"/>
    </location>
</feature>
<sequence>MKKSNIISFLALLLCLNSLGATINVNWGTTANYQKTQVNCYFTLSSGYIGTWSLPENAYVLQNNTTLGSDNLHVQWKNIEANANTIVIGAFYGGILNHWSDWTDRVIGPLTLNMPAPSFSSGSTLNIPCHATSPVSISLNSYINSATNGIDQGETITSHFEWTLPSGWQTTGGQTGTFVSASSINVIPPSSATTTTISVRPKAYSQYGPTVSLQITRNLNNFYISGENSVAYNSTVRYEVPSYPGVSYLWQLPLGWGGSSNENYIDVTTGCGTGDVKVTMTGCNDSKTSSLPVTSYMVPPSTTITGDPIVCSSGTQFKVDNVANGCSVTWQCSSNLSFDNQPGTPKTFTAIGTGAGWIKANVTATACGTTVLLPTKNIIWVGAPVITYISGPSSVNVNQPASFTAQLSFDSSPTNYYWTTSPSSGVTIYPDGRYASMSFANLGTYQVVARAQNSCGWSDYVITYVNVSNGYYLSISPNPITTEATIELVSTSTEKAMKETEWDLEVYDAMQTMKSKVQKIKSNRQTLSTSGWKDGVYIVRAIIGKDVISGKLVVKR</sequence>
<dbReference type="InterPro" id="IPR045829">
    <property type="entry name" value="PKD_6"/>
</dbReference>
<dbReference type="Pfam" id="PF00801">
    <property type="entry name" value="PKD"/>
    <property type="match status" value="1"/>
</dbReference>
<feature type="chain" id="PRO_5024407607" evidence="1">
    <location>
        <begin position="21"/>
        <end position="556"/>
    </location>
</feature>
<dbReference type="InterPro" id="IPR000601">
    <property type="entry name" value="PKD_dom"/>
</dbReference>
<gene>
    <name evidence="4" type="ORF">AQPE_1412</name>
</gene>
<keyword evidence="1" id="KW-0732">Signal</keyword>
<name>A0A5K7S6T2_9BACT</name>